<comment type="caution">
    <text evidence="1">The sequence shown here is derived from an EMBL/GenBank/DDBJ whole genome shotgun (WGS) entry which is preliminary data.</text>
</comment>
<dbReference type="RefSeq" id="WP_317329608.1">
    <property type="nucleotide sequence ID" value="NZ_JAWJZA010000001.1"/>
</dbReference>
<evidence type="ECO:0000313" key="2">
    <source>
        <dbReference type="Proteomes" id="UP001272515"/>
    </source>
</evidence>
<organism evidence="1 2">
    <name type="scientific">Veillonella absiana</name>
    <dbReference type="NCBI Taxonomy" id="3079305"/>
    <lineage>
        <taxon>Bacteria</taxon>
        <taxon>Bacillati</taxon>
        <taxon>Bacillota</taxon>
        <taxon>Negativicutes</taxon>
        <taxon>Veillonellales</taxon>
        <taxon>Veillonellaceae</taxon>
        <taxon>Veillonella</taxon>
    </lineage>
</organism>
<dbReference type="EMBL" id="JAWJZB010000003">
    <property type="protein sequence ID" value="MDV5087782.1"/>
    <property type="molecule type" value="Genomic_DNA"/>
</dbReference>
<name>A0ABU3Z7U6_9FIRM</name>
<sequence>MVTAVEDKKSNNEKLSANDKAWLEGAKHSYAERFVYHLERRVEFYKRSHNWNEDNKHDRNYSYETLPGYTKEAGYTNSYGVDELRSVAAALNDVLNTATESNMPQTQEQASALAMQLTDVVKAHQSNIANDELRSYVNEAVWFAAKQATKEMKSELPDRTKNHVVDLRKAINQK</sequence>
<evidence type="ECO:0000313" key="1">
    <source>
        <dbReference type="EMBL" id="MDV5087782.1"/>
    </source>
</evidence>
<dbReference type="Proteomes" id="UP001272515">
    <property type="component" value="Unassembled WGS sequence"/>
</dbReference>
<proteinExistence type="predicted"/>
<protein>
    <submittedName>
        <fullName evidence="1">Uncharacterized protein</fullName>
    </submittedName>
</protein>
<keyword evidence="2" id="KW-1185">Reference proteome</keyword>
<accession>A0ABU3Z7U6</accession>
<gene>
    <name evidence="1" type="ORF">RVY80_02840</name>
</gene>
<reference evidence="1 2" key="1">
    <citation type="submission" date="2023-10" db="EMBL/GenBank/DDBJ databases">
        <title>Veillonella sp. nov., isolated from a pig farm feces dump.</title>
        <authorList>
            <person name="Chang Y.-H."/>
        </authorList>
    </citation>
    <scope>NUCLEOTIDE SEQUENCE [LARGE SCALE GENOMIC DNA]</scope>
    <source>
        <strain evidence="1 2">YH-vei2233</strain>
    </source>
</reference>